<keyword evidence="7" id="KW-1133">Transmembrane helix</keyword>
<dbReference type="PANTHER" id="PTHR35008">
    <property type="entry name" value="BLL4482 PROTEIN-RELATED"/>
    <property type="match status" value="1"/>
</dbReference>
<feature type="transmembrane region" description="Helical" evidence="7">
    <location>
        <begin position="772"/>
        <end position="793"/>
    </location>
</feature>
<evidence type="ECO:0000256" key="1">
    <source>
        <dbReference type="ARBA" id="ARBA00022448"/>
    </source>
</evidence>
<dbReference type="AlphaFoldDB" id="A0A0T5YYV1"/>
<evidence type="ECO:0000259" key="8">
    <source>
        <dbReference type="PROSITE" id="PS51007"/>
    </source>
</evidence>
<dbReference type="RefSeq" id="WP_087959744.1">
    <property type="nucleotide sequence ID" value="NZ_KQ557123.1"/>
</dbReference>
<proteinExistence type="predicted"/>
<dbReference type="InterPro" id="IPR051459">
    <property type="entry name" value="Cytochrome_c-type_DH"/>
</dbReference>
<dbReference type="GO" id="GO:0009055">
    <property type="term" value="F:electron transfer activity"/>
    <property type="evidence" value="ECO:0007669"/>
    <property type="project" value="InterPro"/>
</dbReference>
<dbReference type="InterPro" id="IPR036909">
    <property type="entry name" value="Cyt_c-like_dom_sf"/>
</dbReference>
<sequence>MKSFRIPAFWQAVLVIVVAYLVFDSAFPPLLPKTLMIQYMIITIIGVLLYFSFDDARWTEFQAPVLATLRNDNLMVVRWALLIIIPAIIGYTVYGMVKPSNEAPVELRQVHPAPPASVKAYGKSFDLASLENPIREEIIKTLSSDKETGWKKYKEAVSAGRDVYYQNCFYCHGDLLNGQGHYAQGFNPQPINFQDPTIIPQLQESFLFWRITTGGPGLPKEGTPWNSAMPVWHEMLSEEDVWNVITFLFDYNGQVPRIWDPAVSKQVTGMKDQVLAQRKQIQGQELYEFRCQVCHGEQGAGDGIAAEHMYPKPRDFSLALFKYKTSPGTELPRDEDLFNTIKFGLTGTAMPGWGPLMSDEQIRSLIPVIKRFDITSAWPPEEADEDAFDDDGHYTKDDFRKITDVEPLTGQIPYSEESVAKGREAFLKSCKECHGKEGRGNIVSGKKLEDDWGNRIWPRDLTKPWTWRSTQSTAAAEQERDETIKAIYTRLSIGIPGTPMPAHRAVEEGNKDPVSLEDRWHIANFVYSLRETTVQPKDGAVVTGTKVEGDLPSSAEDTRWNSASAVTLHLVPNIIKEDRLFTPLNDAVTVRALYNDQEIAFLLEVDDRTESRPGIDYFTDLQDESKEMHSDAFAIQFPLEDAYMSSPMVEKPLYRHGDKSHHTTIWYWNAGSVEPKREAQAMLLEGSGPDAKLKFREDDKSLKANGSWKNGKWQVVMRRPLSGGEKGDIDFAEGQFMPISFANWDGSNGEVGSKHTLSTWYWLLLPPEIDYVYIYGMPLGVALLVFLAGILLVRSQRRKT</sequence>
<name>A0A0T5YYV1_9GAMM</name>
<dbReference type="Gene3D" id="2.60.40.1190">
    <property type="match status" value="1"/>
</dbReference>
<dbReference type="Pfam" id="PF13442">
    <property type="entry name" value="Cytochrome_CBB3"/>
    <property type="match status" value="2"/>
</dbReference>
<dbReference type="PANTHER" id="PTHR35008:SF8">
    <property type="entry name" value="ALCOHOL DEHYDROGENASE CYTOCHROME C SUBUNIT"/>
    <property type="match status" value="1"/>
</dbReference>
<dbReference type="Gene3D" id="1.10.760.10">
    <property type="entry name" value="Cytochrome c-like domain"/>
    <property type="match status" value="3"/>
</dbReference>
<dbReference type="Proteomes" id="UP000051634">
    <property type="component" value="Unassembled WGS sequence"/>
</dbReference>
<keyword evidence="7" id="KW-0812">Transmembrane</keyword>
<keyword evidence="2 6" id="KW-0349">Heme</keyword>
<evidence type="ECO:0000256" key="4">
    <source>
        <dbReference type="ARBA" id="ARBA00022982"/>
    </source>
</evidence>
<feature type="domain" description="Cytochrome c" evidence="8">
    <location>
        <begin position="278"/>
        <end position="373"/>
    </location>
</feature>
<dbReference type="SUPFAM" id="SSF46626">
    <property type="entry name" value="Cytochrome c"/>
    <property type="match status" value="3"/>
</dbReference>
<evidence type="ECO:0000256" key="5">
    <source>
        <dbReference type="ARBA" id="ARBA00023004"/>
    </source>
</evidence>
<gene>
    <name evidence="9" type="ORF">Ga0074115_11691</name>
</gene>
<keyword evidence="3 6" id="KW-0479">Metal-binding</keyword>
<dbReference type="EMBL" id="LDXT01000081">
    <property type="protein sequence ID" value="KRT55333.1"/>
    <property type="molecule type" value="Genomic_DNA"/>
</dbReference>
<evidence type="ECO:0000313" key="10">
    <source>
        <dbReference type="Proteomes" id="UP000051634"/>
    </source>
</evidence>
<dbReference type="OrthoDB" id="8689082at2"/>
<feature type="domain" description="Cytochrome c" evidence="8">
    <location>
        <begin position="417"/>
        <end position="530"/>
    </location>
</feature>
<keyword evidence="1" id="KW-0813">Transport</keyword>
<evidence type="ECO:0000256" key="2">
    <source>
        <dbReference type="ARBA" id="ARBA00022617"/>
    </source>
</evidence>
<feature type="transmembrane region" description="Helical" evidence="7">
    <location>
        <begin position="7"/>
        <end position="23"/>
    </location>
</feature>
<dbReference type="InterPro" id="IPR009056">
    <property type="entry name" value="Cyt_c-like_dom"/>
</dbReference>
<evidence type="ECO:0000313" key="9">
    <source>
        <dbReference type="EMBL" id="KRT55333.1"/>
    </source>
</evidence>
<dbReference type="PROSITE" id="PS51007">
    <property type="entry name" value="CYTC"/>
    <property type="match status" value="3"/>
</dbReference>
<dbReference type="GO" id="GO:0046872">
    <property type="term" value="F:metal ion binding"/>
    <property type="evidence" value="ECO:0007669"/>
    <property type="project" value="UniProtKB-KW"/>
</dbReference>
<evidence type="ECO:0000256" key="3">
    <source>
        <dbReference type="ARBA" id="ARBA00022723"/>
    </source>
</evidence>
<comment type="caution">
    <text evidence="9">The sequence shown here is derived from an EMBL/GenBank/DDBJ whole genome shotgun (WGS) entry which is preliminary data.</text>
</comment>
<accession>A0A0T5YYV1</accession>
<evidence type="ECO:0000256" key="7">
    <source>
        <dbReference type="SAM" id="Phobius"/>
    </source>
</evidence>
<evidence type="ECO:0000256" key="6">
    <source>
        <dbReference type="PROSITE-ProRule" id="PRU00433"/>
    </source>
</evidence>
<keyword evidence="5 6" id="KW-0408">Iron</keyword>
<dbReference type="Pfam" id="PF09459">
    <property type="entry name" value="EB_dh"/>
    <property type="match status" value="1"/>
</dbReference>
<feature type="transmembrane region" description="Helical" evidence="7">
    <location>
        <begin position="35"/>
        <end position="53"/>
    </location>
</feature>
<dbReference type="InterPro" id="IPR019020">
    <property type="entry name" value="Cyt-c552/DMSO_Rdtase_haem-bd"/>
</dbReference>
<feature type="transmembrane region" description="Helical" evidence="7">
    <location>
        <begin position="74"/>
        <end position="94"/>
    </location>
</feature>
<keyword evidence="10" id="KW-1185">Reference proteome</keyword>
<organism evidence="9 10">
    <name type="scientific">endosymbiont of Ridgeia piscesae</name>
    <dbReference type="NCBI Taxonomy" id="54398"/>
    <lineage>
        <taxon>Bacteria</taxon>
        <taxon>Pseudomonadati</taxon>
        <taxon>Pseudomonadota</taxon>
        <taxon>Gammaproteobacteria</taxon>
        <taxon>sulfur-oxidizing symbionts</taxon>
    </lineage>
</organism>
<dbReference type="Pfam" id="PF00034">
    <property type="entry name" value="Cytochrom_C"/>
    <property type="match status" value="1"/>
</dbReference>
<feature type="domain" description="Cytochrome c" evidence="8">
    <location>
        <begin position="155"/>
        <end position="252"/>
    </location>
</feature>
<keyword evidence="7" id="KW-0472">Membrane</keyword>
<protein>
    <submittedName>
        <fullName evidence="9">Ethylbenzene dehydrogenase/Cytochrome C oxidase, cbb3-type, subunit III/Cytochrome c</fullName>
    </submittedName>
</protein>
<dbReference type="GO" id="GO:0020037">
    <property type="term" value="F:heme binding"/>
    <property type="evidence" value="ECO:0007669"/>
    <property type="project" value="InterPro"/>
</dbReference>
<keyword evidence="4" id="KW-0249">Electron transport</keyword>
<reference evidence="9 10" key="1">
    <citation type="submission" date="2015-11" db="EMBL/GenBank/DDBJ databases">
        <title>The genome of Candidatus Endoriftia persephone in Ridgeia piscesae and population structure of the North Eastern Pacific vestimentiferan symbionts.</title>
        <authorList>
            <person name="Perez M."/>
            <person name="Juniper K.S."/>
        </authorList>
    </citation>
    <scope>NUCLEOTIDE SEQUENCE [LARGE SCALE GENOMIC DNA]</scope>
    <source>
        <strain evidence="9">Ind11</strain>
    </source>
</reference>